<evidence type="ECO:0000313" key="3">
    <source>
        <dbReference type="Proteomes" id="UP001279734"/>
    </source>
</evidence>
<reference evidence="2" key="1">
    <citation type="submission" date="2023-05" db="EMBL/GenBank/DDBJ databases">
        <title>Nepenthes gracilis genome sequencing.</title>
        <authorList>
            <person name="Fukushima K."/>
        </authorList>
    </citation>
    <scope>NUCLEOTIDE SEQUENCE</scope>
    <source>
        <strain evidence="2">SING2019-196</strain>
    </source>
</reference>
<evidence type="ECO:0000256" key="1">
    <source>
        <dbReference type="SAM" id="MobiDB-lite"/>
    </source>
</evidence>
<gene>
    <name evidence="2" type="ORF">Nepgr_006465</name>
</gene>
<proteinExistence type="predicted"/>
<protein>
    <submittedName>
        <fullName evidence="2">Uncharacterized protein</fullName>
    </submittedName>
</protein>
<dbReference type="AlphaFoldDB" id="A0AAD3S5J0"/>
<keyword evidence="3" id="KW-1185">Reference proteome</keyword>
<dbReference type="EMBL" id="BSYO01000005">
    <property type="protein sequence ID" value="GMH04625.1"/>
    <property type="molecule type" value="Genomic_DNA"/>
</dbReference>
<organism evidence="2 3">
    <name type="scientific">Nepenthes gracilis</name>
    <name type="common">Slender pitcher plant</name>
    <dbReference type="NCBI Taxonomy" id="150966"/>
    <lineage>
        <taxon>Eukaryota</taxon>
        <taxon>Viridiplantae</taxon>
        <taxon>Streptophyta</taxon>
        <taxon>Embryophyta</taxon>
        <taxon>Tracheophyta</taxon>
        <taxon>Spermatophyta</taxon>
        <taxon>Magnoliopsida</taxon>
        <taxon>eudicotyledons</taxon>
        <taxon>Gunneridae</taxon>
        <taxon>Pentapetalae</taxon>
        <taxon>Caryophyllales</taxon>
        <taxon>Nepenthaceae</taxon>
        <taxon>Nepenthes</taxon>
    </lineage>
</organism>
<comment type="caution">
    <text evidence="2">The sequence shown here is derived from an EMBL/GenBank/DDBJ whole genome shotgun (WGS) entry which is preliminary data.</text>
</comment>
<evidence type="ECO:0000313" key="2">
    <source>
        <dbReference type="EMBL" id="GMH04625.1"/>
    </source>
</evidence>
<dbReference type="Proteomes" id="UP001279734">
    <property type="component" value="Unassembled WGS sequence"/>
</dbReference>
<accession>A0AAD3S5J0</accession>
<name>A0AAD3S5J0_NEPGR</name>
<feature type="region of interest" description="Disordered" evidence="1">
    <location>
        <begin position="1"/>
        <end position="30"/>
    </location>
</feature>
<sequence>MRSVPVDSSAGVDSGTDMHFSPDKDVPTGSFRKGSSVEACDDAPSNAELCTICSTGFFGHDASADAWSVGVGCGLEPVMLVWAGIDDERWAGIDDGRWSDTCYPRLVACYLFYGAGLLIVACLSRGCWVAECKLLAAVVQKYKVISDDFAGADFGKVLLEPLECCSR</sequence>